<dbReference type="FunFam" id="2.30.30.140:FF:000018">
    <property type="entry name" value="Serine/threonine-protein kinase 31"/>
    <property type="match status" value="1"/>
</dbReference>
<evidence type="ECO:0000256" key="12">
    <source>
        <dbReference type="SAM" id="MobiDB-lite"/>
    </source>
</evidence>
<dbReference type="GO" id="GO:0003729">
    <property type="term" value="F:mRNA binding"/>
    <property type="evidence" value="ECO:0007669"/>
    <property type="project" value="UniProtKB-ARBA"/>
</dbReference>
<comment type="function">
    <text evidence="11">Cytoprotective ribonuclease (RNase) required for resistance to abiotic stresses, acting as a positive regulator of mRNA decapping during stress.</text>
</comment>
<dbReference type="Proteomes" id="UP000701853">
    <property type="component" value="Chromosome 12"/>
</dbReference>
<dbReference type="GO" id="GO:0005783">
    <property type="term" value="C:endoplasmic reticulum"/>
    <property type="evidence" value="ECO:0007669"/>
    <property type="project" value="UniProtKB-SubCell"/>
</dbReference>
<dbReference type="GO" id="GO:0031047">
    <property type="term" value="P:regulatory ncRNA-mediated gene silencing"/>
    <property type="evidence" value="ECO:0007669"/>
    <property type="project" value="UniProtKB-UniRule"/>
</dbReference>
<name>A0A8J5YTC8_9ROSI</name>
<dbReference type="GO" id="GO:0009651">
    <property type="term" value="P:response to salt stress"/>
    <property type="evidence" value="ECO:0007669"/>
    <property type="project" value="UniProtKB-ARBA"/>
</dbReference>
<evidence type="ECO:0000256" key="7">
    <source>
        <dbReference type="ARBA" id="ARBA00022737"/>
    </source>
</evidence>
<dbReference type="SUPFAM" id="SSF50199">
    <property type="entry name" value="Staphylococcal nuclease"/>
    <property type="match status" value="5"/>
</dbReference>
<evidence type="ECO:0000256" key="8">
    <source>
        <dbReference type="ARBA" id="ARBA00022801"/>
    </source>
</evidence>
<evidence type="ECO:0000256" key="3">
    <source>
        <dbReference type="ARBA" id="ARBA00004556"/>
    </source>
</evidence>
<evidence type="ECO:0000256" key="4">
    <source>
        <dbReference type="ARBA" id="ARBA00022490"/>
    </source>
</evidence>
<dbReference type="FunFam" id="2.40.50.90:FF:000010">
    <property type="entry name" value="Ribonuclease"/>
    <property type="match status" value="1"/>
</dbReference>
<keyword evidence="10" id="KW-0007">Acetylation</keyword>
<feature type="domain" description="TNase-like" evidence="14">
    <location>
        <begin position="380"/>
        <end position="560"/>
    </location>
</feature>
<keyword evidence="5" id="KW-0597">Phosphoprotein</keyword>
<comment type="subcellular location">
    <subcellularLocation>
        <location evidence="3">Cytoplasm</location>
        <location evidence="3">Perinuclear region</location>
    </subcellularLocation>
    <subcellularLocation>
        <location evidence="2">Cytoplasmic granule</location>
    </subcellularLocation>
    <subcellularLocation>
        <location evidence="1">Endoplasmic reticulum</location>
    </subcellularLocation>
</comment>
<protein>
    <recommendedName>
        <fullName evidence="11">Ribonuclease</fullName>
    </recommendedName>
</protein>
<keyword evidence="8" id="KW-0378">Hydrolase</keyword>
<dbReference type="GO" id="GO:0034605">
    <property type="term" value="P:cellular response to heat"/>
    <property type="evidence" value="ECO:0007669"/>
    <property type="project" value="UniProtKB-ARBA"/>
</dbReference>
<evidence type="ECO:0000256" key="11">
    <source>
        <dbReference type="PIRNR" id="PIRNR017179"/>
    </source>
</evidence>
<dbReference type="GO" id="GO:0048471">
    <property type="term" value="C:perinuclear region of cytoplasm"/>
    <property type="evidence" value="ECO:0007669"/>
    <property type="project" value="UniProtKB-SubCell"/>
</dbReference>
<dbReference type="SMART" id="SM00318">
    <property type="entry name" value="SNc"/>
    <property type="match status" value="4"/>
</dbReference>
<dbReference type="EMBL" id="JAHUZN010000012">
    <property type="protein sequence ID" value="KAG8475924.1"/>
    <property type="molecule type" value="Genomic_DNA"/>
</dbReference>
<keyword evidence="16" id="KW-1185">Reference proteome</keyword>
<feature type="region of interest" description="Disordered" evidence="12">
    <location>
        <begin position="230"/>
        <end position="251"/>
    </location>
</feature>
<dbReference type="PROSITE" id="PS50304">
    <property type="entry name" value="TUDOR"/>
    <property type="match status" value="1"/>
</dbReference>
<evidence type="ECO:0000313" key="15">
    <source>
        <dbReference type="EMBL" id="KAG8475924.1"/>
    </source>
</evidence>
<dbReference type="GO" id="GO:0000932">
    <property type="term" value="C:P-body"/>
    <property type="evidence" value="ECO:0007669"/>
    <property type="project" value="UniProtKB-ARBA"/>
</dbReference>
<dbReference type="Pfam" id="PF00565">
    <property type="entry name" value="SNase"/>
    <property type="match status" value="4"/>
</dbReference>
<evidence type="ECO:0000256" key="10">
    <source>
        <dbReference type="ARBA" id="ARBA00022990"/>
    </source>
</evidence>
<dbReference type="FunFam" id="2.40.50.90:FF:000018">
    <property type="entry name" value="Ribonuclease"/>
    <property type="match status" value="1"/>
</dbReference>
<dbReference type="GO" id="GO:0005635">
    <property type="term" value="C:nuclear envelope"/>
    <property type="evidence" value="ECO:0007669"/>
    <property type="project" value="UniProtKB-ARBA"/>
</dbReference>
<gene>
    <name evidence="15" type="ORF">CXB51_032684</name>
</gene>
<evidence type="ECO:0000259" key="13">
    <source>
        <dbReference type="PROSITE" id="PS50304"/>
    </source>
</evidence>
<keyword evidence="6" id="KW-0540">Nuclease</keyword>
<accession>A0A8J5YTC8</accession>
<dbReference type="InterPro" id="IPR016071">
    <property type="entry name" value="Staphylococal_nuclease_OB-fold"/>
</dbReference>
<dbReference type="GO" id="GO:0010372">
    <property type="term" value="P:positive regulation of gibberellin biosynthetic process"/>
    <property type="evidence" value="ECO:0007669"/>
    <property type="project" value="UniProtKB-ARBA"/>
</dbReference>
<dbReference type="InterPro" id="IPR016685">
    <property type="entry name" value="Silence_cplx_Nase-comp_TudorSN"/>
</dbReference>
<feature type="region of interest" description="Disordered" evidence="12">
    <location>
        <begin position="960"/>
        <end position="994"/>
    </location>
</feature>
<evidence type="ECO:0000259" key="14">
    <source>
        <dbReference type="PROSITE" id="PS50830"/>
    </source>
</evidence>
<dbReference type="InterPro" id="IPR047395">
    <property type="entry name" value="Tudor_AtTudor1-like"/>
</dbReference>
<sequence length="994" mass="108629">MAAPAAGRTGWYKGRVKAVPSGDSLVVTAMASNRPGPPPEKTITLASLIAPRLARRGGIDEPFAWESREFLRKLCIGKEVTFRVEYAVPSIGREFGSVYLIDKNVAILVVSQGWAKVREQGQQKGEASPILAELLRLEEQAKQQGVGRWSKVPGAAEASIRDLPSSAIGDPSNLDAMGLLAANKGKPMEGIVEQVRDGSTVRVYLLPDFQFVQVFVAGIQSPSMGRRAAAETVVETDLTSDDQNGDASAEPRAPLTSAQKLSASAAAAAEVSPDPFGPEAKHFTEVRCLNRDVRIVLEGVDKFSNLIGSVYYPEGETAKDLALELVENGLAKYVEWSANMMEDDAKRRLKAAELEAKKTRLRIWTNYVPPATNSKAIRDQNFTGKVVEVVSGDCIVVADDSAPYGSPLAERRVNLSSIRCPKIGNPRRDEKPAAYAREAREFLRTRLIGKQVTVEMEYSRKVPMADGAIAAAAPADSRVMDFGSVFLMSPAKCDGDDAPTALPSTAGSQPPGLNVAELVVGRGFGTVIRHRDFEERSNYYDALLAAESRAISGKKGIHSAKDPPVTHIQDLTMAPAKKARDFLHFLLHKRIPAIVEYVLSGHRFKLLIPKETCSIAFSFSGVRCPGRDEPYSDEAIAVMRRKIMQRDVEIEVETVDRTGTFLGSLWESRTNMAVTLVEAGLAKLQTSFGSDRIPDAHLLEQAEKSAKRQKLKIWENYVEGEEVSNGSAPVENKQKELLEVVITEVLNGGKFYVQTVGDHRVSSIQKQLASLNIQEAPVIGAFNPKKGDVVLAQFSMDNSWNRALIVNAPRGGVQSSNDRFEVFYLDYGNQELVPYSQLRPIDASLSATPGLAQLCSLAFLKVPSLDDEFGTEAAQFLSEQTLGSSLQFKAVIEERDTSGGKVKGQGTGTCLVVTLFTEDPEDSINAAMLKDGLARLEKRKIWESKERKLMLNKLEECQEEAKTGRRGMWQYGDVESDDEDLLPPVAAKKTGGRR</sequence>
<comment type="caution">
    <text evidence="15">The sequence shown here is derived from an EMBL/GenBank/DDBJ whole genome shotgun (WGS) entry which is preliminary data.</text>
</comment>
<dbReference type="CDD" id="cd20443">
    <property type="entry name" value="Tudor_AtTudor1-like"/>
    <property type="match status" value="1"/>
</dbReference>
<dbReference type="PIRSF" id="PIRSF017179">
    <property type="entry name" value="RISC-Tudor-SN"/>
    <property type="match status" value="1"/>
</dbReference>
<organism evidence="15 16">
    <name type="scientific">Gossypium anomalum</name>
    <dbReference type="NCBI Taxonomy" id="47600"/>
    <lineage>
        <taxon>Eukaryota</taxon>
        <taxon>Viridiplantae</taxon>
        <taxon>Streptophyta</taxon>
        <taxon>Embryophyta</taxon>
        <taxon>Tracheophyta</taxon>
        <taxon>Spermatophyta</taxon>
        <taxon>Magnoliopsida</taxon>
        <taxon>eudicotyledons</taxon>
        <taxon>Gunneridae</taxon>
        <taxon>Pentapetalae</taxon>
        <taxon>rosids</taxon>
        <taxon>malvids</taxon>
        <taxon>Malvales</taxon>
        <taxon>Malvaceae</taxon>
        <taxon>Malvoideae</taxon>
        <taxon>Gossypium</taxon>
    </lineage>
</organism>
<dbReference type="PANTHER" id="PTHR12302:SF2">
    <property type="entry name" value="STAPHYLOCOCCAL NUCLEASE DOMAIN-CONTAINING PROTEIN 1"/>
    <property type="match status" value="1"/>
</dbReference>
<dbReference type="SMART" id="SM00333">
    <property type="entry name" value="TUDOR"/>
    <property type="match status" value="1"/>
</dbReference>
<dbReference type="GO" id="GO:0016787">
    <property type="term" value="F:hydrolase activity"/>
    <property type="evidence" value="ECO:0007669"/>
    <property type="project" value="UniProtKB-KW"/>
</dbReference>
<evidence type="ECO:0000256" key="9">
    <source>
        <dbReference type="ARBA" id="ARBA00022824"/>
    </source>
</evidence>
<dbReference type="Gene3D" id="2.30.30.140">
    <property type="match status" value="1"/>
</dbReference>
<reference evidence="15 16" key="1">
    <citation type="journal article" date="2021" name="bioRxiv">
        <title>The Gossypium anomalum genome as a resource for cotton improvement and evolutionary analysis of hybrid incompatibility.</title>
        <authorList>
            <person name="Grover C.E."/>
            <person name="Yuan D."/>
            <person name="Arick M.A."/>
            <person name="Miller E.R."/>
            <person name="Hu G."/>
            <person name="Peterson D.G."/>
            <person name="Wendel J.F."/>
            <person name="Udall J.A."/>
        </authorList>
    </citation>
    <scope>NUCLEOTIDE SEQUENCE [LARGE SCALE GENOMIC DNA]</scope>
    <source>
        <strain evidence="15">JFW-Udall</strain>
        <tissue evidence="15">Leaf</tissue>
    </source>
</reference>
<evidence type="ECO:0000256" key="6">
    <source>
        <dbReference type="ARBA" id="ARBA00022722"/>
    </source>
</evidence>
<evidence type="ECO:0000256" key="2">
    <source>
        <dbReference type="ARBA" id="ARBA00004463"/>
    </source>
</evidence>
<keyword evidence="9" id="KW-0256">Endoplasmic reticulum</keyword>
<dbReference type="GO" id="GO:0005829">
    <property type="term" value="C:cytosol"/>
    <property type="evidence" value="ECO:0007669"/>
    <property type="project" value="UniProtKB-UniRule"/>
</dbReference>
<dbReference type="SUPFAM" id="SSF63748">
    <property type="entry name" value="Tudor/PWWP/MBT"/>
    <property type="match status" value="1"/>
</dbReference>
<dbReference type="AlphaFoldDB" id="A0A8J5YTC8"/>
<feature type="domain" description="TNase-like" evidence="14">
    <location>
        <begin position="589"/>
        <end position="716"/>
    </location>
</feature>
<dbReference type="GO" id="GO:0006402">
    <property type="term" value="P:mRNA catabolic process"/>
    <property type="evidence" value="ECO:0007669"/>
    <property type="project" value="UniProtKB-UniRule"/>
</dbReference>
<evidence type="ECO:0000256" key="1">
    <source>
        <dbReference type="ARBA" id="ARBA00004240"/>
    </source>
</evidence>
<dbReference type="Pfam" id="PF00567">
    <property type="entry name" value="TUDOR"/>
    <property type="match status" value="1"/>
</dbReference>
<feature type="domain" description="TNase-like" evidence="14">
    <location>
        <begin position="186"/>
        <end position="366"/>
    </location>
</feature>
<dbReference type="InterPro" id="IPR002999">
    <property type="entry name" value="Tudor"/>
</dbReference>
<dbReference type="GO" id="GO:0031332">
    <property type="term" value="C:RNAi effector complex"/>
    <property type="evidence" value="ECO:0007669"/>
    <property type="project" value="InterPro"/>
</dbReference>
<dbReference type="FunFam" id="2.40.50.90:FF:000015">
    <property type="entry name" value="Ribonuclease"/>
    <property type="match status" value="1"/>
</dbReference>
<dbReference type="InterPro" id="IPR035437">
    <property type="entry name" value="SNase_OB-fold_sf"/>
</dbReference>
<keyword evidence="7" id="KW-0677">Repeat</keyword>
<dbReference type="GO" id="GO:0006397">
    <property type="term" value="P:mRNA processing"/>
    <property type="evidence" value="ECO:0007669"/>
    <property type="project" value="UniProtKB-ARBA"/>
</dbReference>
<dbReference type="PANTHER" id="PTHR12302">
    <property type="entry name" value="EBNA2 BINDING PROTEIN P100"/>
    <property type="match status" value="1"/>
</dbReference>
<feature type="domain" description="TNase-like" evidence="14">
    <location>
        <begin position="10"/>
        <end position="151"/>
    </location>
</feature>
<dbReference type="FunFam" id="2.40.50.90:FF:000011">
    <property type="entry name" value="Ribonuclease"/>
    <property type="match status" value="1"/>
</dbReference>
<dbReference type="Gene3D" id="2.40.50.90">
    <property type="match status" value="5"/>
</dbReference>
<feature type="domain" description="Tudor" evidence="13">
    <location>
        <begin position="783"/>
        <end position="848"/>
    </location>
</feature>
<proteinExistence type="predicted"/>
<dbReference type="OrthoDB" id="10023235at2759"/>
<keyword evidence="4 11" id="KW-0963">Cytoplasm</keyword>
<dbReference type="GO" id="GO:0004518">
    <property type="term" value="F:nuclease activity"/>
    <property type="evidence" value="ECO:0007669"/>
    <property type="project" value="UniProtKB-KW"/>
</dbReference>
<evidence type="ECO:0000313" key="16">
    <source>
        <dbReference type="Proteomes" id="UP000701853"/>
    </source>
</evidence>
<evidence type="ECO:0000256" key="5">
    <source>
        <dbReference type="ARBA" id="ARBA00022553"/>
    </source>
</evidence>
<dbReference type="GO" id="GO:0010494">
    <property type="term" value="C:cytoplasmic stress granule"/>
    <property type="evidence" value="ECO:0007669"/>
    <property type="project" value="UniProtKB-ARBA"/>
</dbReference>
<dbReference type="PROSITE" id="PS50830">
    <property type="entry name" value="TNASE_3"/>
    <property type="match status" value="4"/>
</dbReference>